<evidence type="ECO:0000313" key="6">
    <source>
        <dbReference type="EMBL" id="SET17566.1"/>
    </source>
</evidence>
<dbReference type="InterPro" id="IPR036388">
    <property type="entry name" value="WH-like_DNA-bd_sf"/>
</dbReference>
<dbReference type="RefSeq" id="WP_090441959.1">
    <property type="nucleotide sequence ID" value="NZ_FOHU01000005.1"/>
</dbReference>
<organism evidence="6 7">
    <name type="scientific">Natronincola peptidivorans</name>
    <dbReference type="NCBI Taxonomy" id="426128"/>
    <lineage>
        <taxon>Bacteria</taxon>
        <taxon>Bacillati</taxon>
        <taxon>Bacillota</taxon>
        <taxon>Clostridia</taxon>
        <taxon>Peptostreptococcales</taxon>
        <taxon>Natronincolaceae</taxon>
        <taxon>Natronincola</taxon>
    </lineage>
</organism>
<dbReference type="PRINTS" id="PR00598">
    <property type="entry name" value="HTHMARR"/>
</dbReference>
<dbReference type="GO" id="GO:0003700">
    <property type="term" value="F:DNA-binding transcription factor activity"/>
    <property type="evidence" value="ECO:0007669"/>
    <property type="project" value="InterPro"/>
</dbReference>
<keyword evidence="2 6" id="KW-0238">DNA-binding</keyword>
<sequence>MNINNLYDFFFQHLKKVFYPEEWIKLDWNFSKTEIFTMLLVERHGEIIMSQIAEHIHLPMSTASGLVERLVKNGYLKRERSESDRRIVVIKLTDKGKALVAELKDMIFHYIEKIGESLTKEEVEVLGKVFTKAIEVINDINKEKDHSDDGKESNSIKKIEIE</sequence>
<keyword evidence="3" id="KW-0804">Transcription</keyword>
<dbReference type="AlphaFoldDB" id="A0A1I0CET1"/>
<dbReference type="Pfam" id="PF01047">
    <property type="entry name" value="MarR"/>
    <property type="match status" value="1"/>
</dbReference>
<evidence type="ECO:0000256" key="1">
    <source>
        <dbReference type="ARBA" id="ARBA00023015"/>
    </source>
</evidence>
<dbReference type="EMBL" id="FOHU01000005">
    <property type="protein sequence ID" value="SET17566.1"/>
    <property type="molecule type" value="Genomic_DNA"/>
</dbReference>
<dbReference type="STRING" id="426128.SAMN05660297_01609"/>
<dbReference type="GO" id="GO:0003677">
    <property type="term" value="F:DNA binding"/>
    <property type="evidence" value="ECO:0007669"/>
    <property type="project" value="UniProtKB-KW"/>
</dbReference>
<dbReference type="OrthoDB" id="327696at2"/>
<dbReference type="InterPro" id="IPR000835">
    <property type="entry name" value="HTH_MarR-typ"/>
</dbReference>
<proteinExistence type="predicted"/>
<protein>
    <submittedName>
        <fullName evidence="6">DNA-binding transcriptional regulator, MarR family</fullName>
    </submittedName>
</protein>
<gene>
    <name evidence="6" type="ORF">SAMN05660297_01609</name>
</gene>
<evidence type="ECO:0000256" key="4">
    <source>
        <dbReference type="SAM" id="MobiDB-lite"/>
    </source>
</evidence>
<dbReference type="InterPro" id="IPR023187">
    <property type="entry name" value="Tscrpt_reg_MarR-type_CS"/>
</dbReference>
<evidence type="ECO:0000256" key="3">
    <source>
        <dbReference type="ARBA" id="ARBA00023163"/>
    </source>
</evidence>
<keyword evidence="1" id="KW-0805">Transcription regulation</keyword>
<reference evidence="6 7" key="1">
    <citation type="submission" date="2016-10" db="EMBL/GenBank/DDBJ databases">
        <authorList>
            <person name="de Groot N.N."/>
        </authorList>
    </citation>
    <scope>NUCLEOTIDE SEQUENCE [LARGE SCALE GENOMIC DNA]</scope>
    <source>
        <strain evidence="6 7">DSM 18979</strain>
    </source>
</reference>
<dbReference type="PANTHER" id="PTHR42756">
    <property type="entry name" value="TRANSCRIPTIONAL REGULATOR, MARR"/>
    <property type="match status" value="1"/>
</dbReference>
<dbReference type="InterPro" id="IPR036390">
    <property type="entry name" value="WH_DNA-bd_sf"/>
</dbReference>
<name>A0A1I0CET1_9FIRM</name>
<accession>A0A1I0CET1</accession>
<feature type="region of interest" description="Disordered" evidence="4">
    <location>
        <begin position="143"/>
        <end position="162"/>
    </location>
</feature>
<dbReference type="PROSITE" id="PS01117">
    <property type="entry name" value="HTH_MARR_1"/>
    <property type="match status" value="1"/>
</dbReference>
<dbReference type="Proteomes" id="UP000199568">
    <property type="component" value="Unassembled WGS sequence"/>
</dbReference>
<dbReference type="PROSITE" id="PS50995">
    <property type="entry name" value="HTH_MARR_2"/>
    <property type="match status" value="1"/>
</dbReference>
<dbReference type="PANTHER" id="PTHR42756:SF1">
    <property type="entry name" value="TRANSCRIPTIONAL REPRESSOR OF EMRAB OPERON"/>
    <property type="match status" value="1"/>
</dbReference>
<dbReference type="Gene3D" id="1.10.10.10">
    <property type="entry name" value="Winged helix-like DNA-binding domain superfamily/Winged helix DNA-binding domain"/>
    <property type="match status" value="1"/>
</dbReference>
<keyword evidence="7" id="KW-1185">Reference proteome</keyword>
<evidence type="ECO:0000313" key="7">
    <source>
        <dbReference type="Proteomes" id="UP000199568"/>
    </source>
</evidence>
<dbReference type="SUPFAM" id="SSF46785">
    <property type="entry name" value="Winged helix' DNA-binding domain"/>
    <property type="match status" value="1"/>
</dbReference>
<evidence type="ECO:0000259" key="5">
    <source>
        <dbReference type="PROSITE" id="PS50995"/>
    </source>
</evidence>
<dbReference type="SMART" id="SM00347">
    <property type="entry name" value="HTH_MARR"/>
    <property type="match status" value="1"/>
</dbReference>
<feature type="domain" description="HTH marR-type" evidence="5">
    <location>
        <begin position="1"/>
        <end position="135"/>
    </location>
</feature>
<evidence type="ECO:0000256" key="2">
    <source>
        <dbReference type="ARBA" id="ARBA00023125"/>
    </source>
</evidence>